<feature type="compositionally biased region" description="Polar residues" evidence="1">
    <location>
        <begin position="117"/>
        <end position="131"/>
    </location>
</feature>
<feature type="compositionally biased region" description="Polar residues" evidence="1">
    <location>
        <begin position="96"/>
        <end position="109"/>
    </location>
</feature>
<proteinExistence type="predicted"/>
<reference evidence="2 3" key="1">
    <citation type="journal article" date="2022" name="Virus Genes">
        <title>The complete genome sequence of an alphabaculovirus from the brown tussock moth, Olene mendosa Hubner, expands our knowledge of lymantriine baculovirus diversity and evolution.</title>
        <authorList>
            <person name="Harrison R.L."/>
            <person name="Rowley D.L."/>
        </authorList>
    </citation>
    <scope>NUCLEOTIDE SEQUENCE [LARGE SCALE GENOMIC DNA]</scope>
    <source>
        <strain evidence="2">435</strain>
    </source>
</reference>
<dbReference type="Proteomes" id="UP001157381">
    <property type="component" value="Segment"/>
</dbReference>
<dbReference type="GeneID" id="80544186"/>
<name>A0AAX3AU27_9ABAC</name>
<protein>
    <submittedName>
        <fullName evidence="2">Uncharacterized protein</fullName>
    </submittedName>
</protein>
<evidence type="ECO:0000313" key="2">
    <source>
        <dbReference type="EMBL" id="UOQ18791.1"/>
    </source>
</evidence>
<feature type="region of interest" description="Disordered" evidence="1">
    <location>
        <begin position="172"/>
        <end position="195"/>
    </location>
</feature>
<evidence type="ECO:0000313" key="3">
    <source>
        <dbReference type="Proteomes" id="UP001157381"/>
    </source>
</evidence>
<dbReference type="KEGG" id="vg:80544186"/>
<sequence length="221" mass="26507">MESHNIKNDILKNLIIDFAFQRYIKLNKQVEKEFIEFVQQKNIEYILINTSTSQNVTQTLYETLYCHFKTENDKIEKNRQLALQRKKEYLKKQNMLRRQQQTKQLQSETLNKKQKVDQPQQQNNKDVQANRQNDEDVQDYFAEINFTNEDFAMFDCIETLDNEDLQNKISQEETPQNELPQKETPQKETPQNEVSKKKFVYDEVLVYDEPIELSQSLQIKA</sequence>
<dbReference type="RefSeq" id="YP_010805292.1">
    <property type="nucleotide sequence ID" value="NC_077147.1"/>
</dbReference>
<keyword evidence="3" id="KW-1185">Reference proteome</keyword>
<evidence type="ECO:0000256" key="1">
    <source>
        <dbReference type="SAM" id="MobiDB-lite"/>
    </source>
</evidence>
<feature type="region of interest" description="Disordered" evidence="1">
    <location>
        <begin position="93"/>
        <end position="134"/>
    </location>
</feature>
<accession>A0AAX3AU27</accession>
<dbReference type="EMBL" id="MZ766431">
    <property type="protein sequence ID" value="UOQ18791.1"/>
    <property type="molecule type" value="Genomic_DNA"/>
</dbReference>
<organism evidence="2 3">
    <name type="scientific">Olene mendosa nucleopolyhedrovirus</name>
    <dbReference type="NCBI Taxonomy" id="2933796"/>
    <lineage>
        <taxon>Viruses</taxon>
        <taxon>Viruses incertae sedis</taxon>
        <taxon>Naldaviricetes</taxon>
        <taxon>Lefavirales</taxon>
        <taxon>Baculoviridae</taxon>
        <taxon>Alphabaculovirus</taxon>
        <taxon>Alphabaculovirus olmendosae</taxon>
    </lineage>
</organism>